<dbReference type="Proteomes" id="UP001589646">
    <property type="component" value="Unassembled WGS sequence"/>
</dbReference>
<gene>
    <name evidence="2" type="ORF">ACFFRN_43230</name>
</gene>
<reference evidence="2 3" key="1">
    <citation type="submission" date="2024-09" db="EMBL/GenBank/DDBJ databases">
        <authorList>
            <person name="Sun Q."/>
            <person name="Mori K."/>
        </authorList>
    </citation>
    <scope>NUCLEOTIDE SEQUENCE [LARGE SCALE GENOMIC DNA]</scope>
    <source>
        <strain evidence="2 3">JCM 3323</strain>
    </source>
</reference>
<sequence>MIWLTWRQFRGSAAMMAALLVLLAVVLALTGPGLASGYSTGIADCIPDNSCDGFYDRFFDAHQTPFMALTLVVLLLPALAGLFWGAPLITRELETGTHLLVWNQSVTRGRWLAVKLGLTGLTAVAFAGLCGLMVTWWSDPLDKSAAEGLALMAPLVFGARGIAPMGYAAFAFVLGVTVGMLVRRTLPAMALTLAVFAAIQLAMPLLVRPHLMPPITSTFELGKANVDSLGLPQDGGGTPRIVLKSAVPGHPGAWVLSSNLLDPSGAMAPGGDEGDIKVSTTAGPCAPSAGGGDGCMVEINRLGYRQQATFQPLERFWPFQWIETGIYALLTLGLIWLCFWWIRRRLS</sequence>
<name>A0ABV5QD92_9ACTN</name>
<dbReference type="RefSeq" id="WP_346116444.1">
    <property type="nucleotide sequence ID" value="NZ_BAAAXC010000001.1"/>
</dbReference>
<keyword evidence="1" id="KW-1133">Transmembrane helix</keyword>
<evidence type="ECO:0000313" key="3">
    <source>
        <dbReference type="Proteomes" id="UP001589646"/>
    </source>
</evidence>
<feature type="transmembrane region" description="Helical" evidence="1">
    <location>
        <begin position="324"/>
        <end position="342"/>
    </location>
</feature>
<protein>
    <submittedName>
        <fullName evidence="2">ABC transporter permease</fullName>
    </submittedName>
</protein>
<dbReference type="EMBL" id="JBHMCE010000018">
    <property type="protein sequence ID" value="MFB9533452.1"/>
    <property type="molecule type" value="Genomic_DNA"/>
</dbReference>
<comment type="caution">
    <text evidence="2">The sequence shown here is derived from an EMBL/GenBank/DDBJ whole genome shotgun (WGS) entry which is preliminary data.</text>
</comment>
<proteinExistence type="predicted"/>
<evidence type="ECO:0000256" key="1">
    <source>
        <dbReference type="SAM" id="Phobius"/>
    </source>
</evidence>
<keyword evidence="1" id="KW-0812">Transmembrane</keyword>
<keyword evidence="1" id="KW-0472">Membrane</keyword>
<feature type="transmembrane region" description="Helical" evidence="1">
    <location>
        <begin position="66"/>
        <end position="90"/>
    </location>
</feature>
<organism evidence="2 3">
    <name type="scientific">Nonomuraea roseola</name>
    <dbReference type="NCBI Taxonomy" id="46179"/>
    <lineage>
        <taxon>Bacteria</taxon>
        <taxon>Bacillati</taxon>
        <taxon>Actinomycetota</taxon>
        <taxon>Actinomycetes</taxon>
        <taxon>Streptosporangiales</taxon>
        <taxon>Streptosporangiaceae</taxon>
        <taxon>Nonomuraea</taxon>
    </lineage>
</organism>
<feature type="transmembrane region" description="Helical" evidence="1">
    <location>
        <begin position="111"/>
        <end position="137"/>
    </location>
</feature>
<accession>A0ABV5QD92</accession>
<keyword evidence="3" id="KW-1185">Reference proteome</keyword>
<feature type="transmembrane region" description="Helical" evidence="1">
    <location>
        <begin position="157"/>
        <end position="181"/>
    </location>
</feature>
<feature type="transmembrane region" description="Helical" evidence="1">
    <location>
        <begin position="188"/>
        <end position="207"/>
    </location>
</feature>
<evidence type="ECO:0000313" key="2">
    <source>
        <dbReference type="EMBL" id="MFB9533452.1"/>
    </source>
</evidence>